<sequence length="918" mass="102357">MAPKVRSMPLPGRKVSEVAPRQRSVRLFEEALARHQAGDLAAAEALYRRLLEEEPGHPDALHLLGVLAYQRGEHETAVRHIAEAIRRKGKAGIFHSNLGNVLAALGRYSEAIKAYRCAIRLSPGMADAHNNLGTALHHLGKREEAAAAFREAIRLQPSYAVALVNQGRVLVELSRLEEAEESFSLAAGLRPDQAETHRRLGMVRKELGCLEASSESFSRALEIDPRDMTAAFGLGVVLHDLKRLDEAERSFLRVLAAQPDYAEAHFGLGAVLMSQGRLAEAEESFRRAIALRPGYADAHFFLATALRSQGRPEEARESYEETLRLRPGHFDALVGISAVLKKEGDLKEAAERYRKAVQLRPESFDARLGLGLLLKETGQIEEAVENLREAARLNPESASAHIGLGIALKQDEKLDEAAGAFREAIHLRPDLAEGHWGLATVLIKRGDFEEGWDAAQAALRLDRSDLLRVRTSALLPVICSSSEQVAECRARVERSVDELVREGVVIRDPLKEIGFTNFYLAYQGFNDRELQQKIARLYRSQEISLCPKSRPEGSRIRVGFISRNFKQHTIGKFMIGYVAFLDRRRFEVVTLAVDPPDDPMVQQFRQHSDEFVIVPADIAAAREQIAALNLDVLFYADIGMDALTYFLAFSRLAPVQCVTWGHPVTTGIPNVDYFVSSKDLEPEGAEDHYSEDLVRFDSLPTYYFRPRPKAALMRRAAFLIAERARVYLCPQSLFKIHPDFDGILGEILRRDPYSQLYFIEGQPKSLGDALMRRFRRTLAHGIDRVKFIPRVNGEAFLNVLALANVILDPIHFGGGTTSYEAFFVGAPIVTMPGAFMRSRVTYACYKKMGVMDAVVSNPDEYVETAIRLANDSACHGELKSRILSANHVLYEDAAVLRELGAFFEKAVEKARTQGTCAH</sequence>
<evidence type="ECO:0000256" key="2">
    <source>
        <dbReference type="ARBA" id="ARBA00005386"/>
    </source>
</evidence>
<dbReference type="PROSITE" id="PS50293">
    <property type="entry name" value="TPR_REGION"/>
    <property type="match status" value="2"/>
</dbReference>
<dbReference type="InterPro" id="IPR011990">
    <property type="entry name" value="TPR-like_helical_dom_sf"/>
</dbReference>
<dbReference type="PANTHER" id="PTHR44809:SF1">
    <property type="entry name" value="PROTEIN O-MANNOSYL-TRANSFERASE TMTC1"/>
    <property type="match status" value="1"/>
</dbReference>
<feature type="domain" description="O-GlcNAc transferase C-terminal" evidence="9">
    <location>
        <begin position="712"/>
        <end position="885"/>
    </location>
</feature>
<dbReference type="PROSITE" id="PS50005">
    <property type="entry name" value="TPR"/>
    <property type="match status" value="10"/>
</dbReference>
<name>A0A932I299_UNCTE</name>
<feature type="repeat" description="TPR" evidence="8">
    <location>
        <begin position="262"/>
        <end position="295"/>
    </location>
</feature>
<evidence type="ECO:0000259" key="9">
    <source>
        <dbReference type="Pfam" id="PF13844"/>
    </source>
</evidence>
<dbReference type="GO" id="GO:0097363">
    <property type="term" value="F:protein O-acetylglucosaminyltransferase activity"/>
    <property type="evidence" value="ECO:0007669"/>
    <property type="project" value="UniProtKB-EC"/>
</dbReference>
<dbReference type="AlphaFoldDB" id="A0A932I299"/>
<feature type="repeat" description="TPR" evidence="8">
    <location>
        <begin position="160"/>
        <end position="193"/>
    </location>
</feature>
<proteinExistence type="inferred from homology"/>
<evidence type="ECO:0000256" key="5">
    <source>
        <dbReference type="ARBA" id="ARBA00022679"/>
    </source>
</evidence>
<dbReference type="Pfam" id="PF13181">
    <property type="entry name" value="TPR_8"/>
    <property type="match status" value="1"/>
</dbReference>
<dbReference type="InterPro" id="IPR052943">
    <property type="entry name" value="TMTC_O-mannosyl-trnsfr"/>
</dbReference>
<evidence type="ECO:0000256" key="3">
    <source>
        <dbReference type="ARBA" id="ARBA00011970"/>
    </source>
</evidence>
<gene>
    <name evidence="10" type="ORF">HYZ11_13430</name>
</gene>
<evidence type="ECO:0000313" key="11">
    <source>
        <dbReference type="Proteomes" id="UP000782312"/>
    </source>
</evidence>
<comment type="caution">
    <text evidence="10">The sequence shown here is derived from an EMBL/GenBank/DDBJ whole genome shotgun (WGS) entry which is preliminary data.</text>
</comment>
<dbReference type="Proteomes" id="UP000782312">
    <property type="component" value="Unassembled WGS sequence"/>
</dbReference>
<evidence type="ECO:0000256" key="6">
    <source>
        <dbReference type="ARBA" id="ARBA00022737"/>
    </source>
</evidence>
<feature type="repeat" description="TPR" evidence="8">
    <location>
        <begin position="126"/>
        <end position="159"/>
    </location>
</feature>
<dbReference type="Pfam" id="PF14559">
    <property type="entry name" value="TPR_19"/>
    <property type="match status" value="1"/>
</dbReference>
<feature type="repeat" description="TPR" evidence="8">
    <location>
        <begin position="228"/>
        <end position="261"/>
    </location>
</feature>
<evidence type="ECO:0000256" key="1">
    <source>
        <dbReference type="ARBA" id="ARBA00004922"/>
    </source>
</evidence>
<keyword evidence="5" id="KW-0808">Transferase</keyword>
<dbReference type="InterPro" id="IPR029489">
    <property type="entry name" value="OGT/SEC/SPY_C"/>
</dbReference>
<dbReference type="SMART" id="SM00028">
    <property type="entry name" value="TPR"/>
    <property type="match status" value="13"/>
</dbReference>
<protein>
    <recommendedName>
        <fullName evidence="3">protein O-GlcNAc transferase</fullName>
        <ecNumber evidence="3">2.4.1.255</ecNumber>
    </recommendedName>
</protein>
<feature type="repeat" description="TPR" evidence="8">
    <location>
        <begin position="364"/>
        <end position="397"/>
    </location>
</feature>
<feature type="repeat" description="TPR" evidence="8">
    <location>
        <begin position="92"/>
        <end position="125"/>
    </location>
</feature>
<accession>A0A932I299</accession>
<reference evidence="10" key="1">
    <citation type="submission" date="2020-07" db="EMBL/GenBank/DDBJ databases">
        <title>Huge and variable diversity of episymbiotic CPR bacteria and DPANN archaea in groundwater ecosystems.</title>
        <authorList>
            <person name="He C.Y."/>
            <person name="Keren R."/>
            <person name="Whittaker M."/>
            <person name="Farag I.F."/>
            <person name="Doudna J."/>
            <person name="Cate J.H.D."/>
            <person name="Banfield J.F."/>
        </authorList>
    </citation>
    <scope>NUCLEOTIDE SEQUENCE</scope>
    <source>
        <strain evidence="10">NC_groundwater_763_Ag_S-0.2um_68_21</strain>
    </source>
</reference>
<keyword evidence="6" id="KW-0677">Repeat</keyword>
<dbReference type="EC" id="2.4.1.255" evidence="3"/>
<dbReference type="Gene3D" id="1.25.40.10">
    <property type="entry name" value="Tetratricopeptide repeat domain"/>
    <property type="match status" value="4"/>
</dbReference>
<evidence type="ECO:0000313" key="10">
    <source>
        <dbReference type="EMBL" id="MBI3128600.1"/>
    </source>
</evidence>
<feature type="repeat" description="TPR" evidence="8">
    <location>
        <begin position="398"/>
        <end position="431"/>
    </location>
</feature>
<feature type="repeat" description="TPR" evidence="8">
    <location>
        <begin position="296"/>
        <end position="329"/>
    </location>
</feature>
<evidence type="ECO:0000256" key="4">
    <source>
        <dbReference type="ARBA" id="ARBA00022676"/>
    </source>
</evidence>
<evidence type="ECO:0000256" key="7">
    <source>
        <dbReference type="ARBA" id="ARBA00022803"/>
    </source>
</evidence>
<dbReference type="Gene3D" id="3.40.50.2000">
    <property type="entry name" value="Glycogen Phosphorylase B"/>
    <property type="match status" value="1"/>
</dbReference>
<dbReference type="SUPFAM" id="SSF48452">
    <property type="entry name" value="TPR-like"/>
    <property type="match status" value="3"/>
</dbReference>
<comment type="similarity">
    <text evidence="2">Belongs to the glycosyltransferase 41 family. O-GlcNAc transferase subfamily.</text>
</comment>
<dbReference type="InterPro" id="IPR019734">
    <property type="entry name" value="TPR_rpt"/>
</dbReference>
<feature type="repeat" description="TPR" evidence="8">
    <location>
        <begin position="194"/>
        <end position="227"/>
    </location>
</feature>
<keyword evidence="7 8" id="KW-0802">TPR repeat</keyword>
<feature type="domain" description="O-GlcNAc transferase C-terminal" evidence="9">
    <location>
        <begin position="548"/>
        <end position="694"/>
    </location>
</feature>
<dbReference type="Pfam" id="PF13432">
    <property type="entry name" value="TPR_16"/>
    <property type="match status" value="4"/>
</dbReference>
<dbReference type="Gene3D" id="3.40.50.11380">
    <property type="match status" value="1"/>
</dbReference>
<organism evidence="10 11">
    <name type="scientific">Tectimicrobiota bacterium</name>
    <dbReference type="NCBI Taxonomy" id="2528274"/>
    <lineage>
        <taxon>Bacteria</taxon>
        <taxon>Pseudomonadati</taxon>
        <taxon>Nitrospinota/Tectimicrobiota group</taxon>
        <taxon>Candidatus Tectimicrobiota</taxon>
    </lineage>
</organism>
<comment type="pathway">
    <text evidence="1">Protein modification; protein glycosylation.</text>
</comment>
<dbReference type="PANTHER" id="PTHR44809">
    <property type="match status" value="1"/>
</dbReference>
<dbReference type="Pfam" id="PF13844">
    <property type="entry name" value="Glyco_transf_41"/>
    <property type="match status" value="2"/>
</dbReference>
<keyword evidence="4" id="KW-0328">Glycosyltransferase</keyword>
<dbReference type="EMBL" id="JACPUR010000033">
    <property type="protein sequence ID" value="MBI3128600.1"/>
    <property type="molecule type" value="Genomic_DNA"/>
</dbReference>
<evidence type="ECO:0000256" key="8">
    <source>
        <dbReference type="PROSITE-ProRule" id="PRU00339"/>
    </source>
</evidence>
<feature type="repeat" description="TPR" evidence="8">
    <location>
        <begin position="330"/>
        <end position="363"/>
    </location>
</feature>
<dbReference type="SUPFAM" id="SSF53756">
    <property type="entry name" value="UDP-Glycosyltransferase/glycogen phosphorylase"/>
    <property type="match status" value="2"/>
</dbReference>